<evidence type="ECO:0000313" key="9">
    <source>
        <dbReference type="Proteomes" id="UP001148838"/>
    </source>
</evidence>
<dbReference type="SUPFAM" id="SSF56634">
    <property type="entry name" value="Heme-dependent catalase-like"/>
    <property type="match status" value="2"/>
</dbReference>
<sequence>MVIDFTLFKQAEDEHIQTSFGTSVAELKRSLTVGPRGPMLLQDVVFLDSMMSFAREQSRPERSTPQAVNRTRATRFTARRANRGVDYNSGLPSSLCYEISSCLLVAGAFGYFNVTQDITRYCKAKIFSSVGKRTRVAVRLSLAALDKGSPETVRDLHGFSVKFYTEDGIWDIVGFDTPVFFLRDAMLIPSLVHMILRNPVTNMKDNDMLWDFVTKVPEATYCVMTLLSDNEIPDGYRHMNGFAQNIFRMVNESGNAVYVKFHFLTNPVVKLLQTDQGVKNLMSEEAEKMSVMDPDYFTRDLYNAIANGDYPSWTMYIQVMTFEEAEHFRWNPFDVTKIWPEDEYELIKVGKLVLDRNPSNYFADVEQIALNPGNLVPGIEPSPDKVLQGRLLAYTDSQRHRVGENYLQLPINCPFSDGVTNYQRDGPMAYYSQGSGPNYYPNSFNGPAPNPWGALSTFNVSGEVKRLAILFFNNRITVHKR</sequence>
<dbReference type="PROSITE" id="PS51402">
    <property type="entry name" value="CATALASE_3"/>
    <property type="match status" value="1"/>
</dbReference>
<keyword evidence="2" id="KW-0575">Peroxidase</keyword>
<evidence type="ECO:0000256" key="6">
    <source>
        <dbReference type="ARBA" id="ARBA00023004"/>
    </source>
</evidence>
<evidence type="ECO:0000256" key="4">
    <source>
        <dbReference type="ARBA" id="ARBA00022723"/>
    </source>
</evidence>
<dbReference type="SMART" id="SM01060">
    <property type="entry name" value="Catalase"/>
    <property type="match status" value="1"/>
</dbReference>
<evidence type="ECO:0000256" key="2">
    <source>
        <dbReference type="ARBA" id="ARBA00022559"/>
    </source>
</evidence>
<evidence type="ECO:0000313" key="8">
    <source>
        <dbReference type="EMBL" id="KAJ4436541.1"/>
    </source>
</evidence>
<gene>
    <name evidence="8" type="ORF">ANN_16572</name>
</gene>
<dbReference type="InterPro" id="IPR024711">
    <property type="entry name" value="Catalase_clade1/3"/>
</dbReference>
<keyword evidence="4" id="KW-0479">Metal-binding</keyword>
<dbReference type="Gene3D" id="4.10.91.20">
    <property type="match status" value="1"/>
</dbReference>
<dbReference type="Proteomes" id="UP001148838">
    <property type="component" value="Unassembled WGS sequence"/>
</dbReference>
<dbReference type="PIRSF" id="PIRSF038928">
    <property type="entry name" value="Catalase_clade1-3"/>
    <property type="match status" value="1"/>
</dbReference>
<accession>A0ABQ8SQS0</accession>
<dbReference type="Gene3D" id="2.40.180.10">
    <property type="entry name" value="Catalase core domain"/>
    <property type="match status" value="1"/>
</dbReference>
<dbReference type="InterPro" id="IPR011614">
    <property type="entry name" value="Catalase_core"/>
</dbReference>
<comment type="similarity">
    <text evidence="1">Belongs to the catalase family.</text>
</comment>
<evidence type="ECO:0000256" key="5">
    <source>
        <dbReference type="ARBA" id="ARBA00023002"/>
    </source>
</evidence>
<protein>
    <recommendedName>
        <fullName evidence="7">Catalase core domain-containing protein</fullName>
    </recommendedName>
</protein>
<proteinExistence type="inferred from homology"/>
<keyword evidence="5" id="KW-0560">Oxidoreductase</keyword>
<keyword evidence="9" id="KW-1185">Reference proteome</keyword>
<evidence type="ECO:0000259" key="7">
    <source>
        <dbReference type="SMART" id="SM01060"/>
    </source>
</evidence>
<dbReference type="InterPro" id="IPR020835">
    <property type="entry name" value="Catalase_sf"/>
</dbReference>
<dbReference type="PANTHER" id="PTHR11465:SF9">
    <property type="entry name" value="CATALASE"/>
    <property type="match status" value="1"/>
</dbReference>
<reference evidence="8 9" key="1">
    <citation type="journal article" date="2022" name="Allergy">
        <title>Genome assembly and annotation of Periplaneta americana reveal a comprehensive cockroach allergen profile.</title>
        <authorList>
            <person name="Wang L."/>
            <person name="Xiong Q."/>
            <person name="Saelim N."/>
            <person name="Wang L."/>
            <person name="Nong W."/>
            <person name="Wan A.T."/>
            <person name="Shi M."/>
            <person name="Liu X."/>
            <person name="Cao Q."/>
            <person name="Hui J.H.L."/>
            <person name="Sookrung N."/>
            <person name="Leung T.F."/>
            <person name="Tungtrongchitr A."/>
            <person name="Tsui S.K.W."/>
        </authorList>
    </citation>
    <scope>NUCLEOTIDE SEQUENCE [LARGE SCALE GENOMIC DNA]</scope>
    <source>
        <strain evidence="8">PWHHKU_190912</strain>
    </source>
</reference>
<comment type="caution">
    <text evidence="8">The sequence shown here is derived from an EMBL/GenBank/DDBJ whole genome shotgun (WGS) entry which is preliminary data.</text>
</comment>
<name>A0ABQ8SQS0_PERAM</name>
<keyword evidence="3" id="KW-0349">Heme</keyword>
<feature type="domain" description="Catalase core" evidence="7">
    <location>
        <begin position="17"/>
        <end position="448"/>
    </location>
</feature>
<dbReference type="EMBL" id="JAJSOF020000021">
    <property type="protein sequence ID" value="KAJ4436541.1"/>
    <property type="molecule type" value="Genomic_DNA"/>
</dbReference>
<organism evidence="8 9">
    <name type="scientific">Periplaneta americana</name>
    <name type="common">American cockroach</name>
    <name type="synonym">Blatta americana</name>
    <dbReference type="NCBI Taxonomy" id="6978"/>
    <lineage>
        <taxon>Eukaryota</taxon>
        <taxon>Metazoa</taxon>
        <taxon>Ecdysozoa</taxon>
        <taxon>Arthropoda</taxon>
        <taxon>Hexapoda</taxon>
        <taxon>Insecta</taxon>
        <taxon>Pterygota</taxon>
        <taxon>Neoptera</taxon>
        <taxon>Polyneoptera</taxon>
        <taxon>Dictyoptera</taxon>
        <taxon>Blattodea</taxon>
        <taxon>Blattoidea</taxon>
        <taxon>Blattidae</taxon>
        <taxon>Blattinae</taxon>
        <taxon>Periplaneta</taxon>
    </lineage>
</organism>
<keyword evidence="6" id="KW-0408">Iron</keyword>
<dbReference type="InterPro" id="IPR018028">
    <property type="entry name" value="Catalase"/>
</dbReference>
<dbReference type="PANTHER" id="PTHR11465">
    <property type="entry name" value="CATALASE"/>
    <property type="match status" value="1"/>
</dbReference>
<evidence type="ECO:0000256" key="1">
    <source>
        <dbReference type="ARBA" id="ARBA00005329"/>
    </source>
</evidence>
<dbReference type="Pfam" id="PF00199">
    <property type="entry name" value="Catalase"/>
    <property type="match status" value="1"/>
</dbReference>
<evidence type="ECO:0000256" key="3">
    <source>
        <dbReference type="ARBA" id="ARBA00022617"/>
    </source>
</evidence>